<accession>A0A9D2IVR0</accession>
<sequence>MYRALKVLAFVVGVFGAWGFAAPQSWMGLLTLSITIGFGGLIFAAACCFEQLHRDMKGDAQENEEQEEQ</sequence>
<dbReference type="EMBL" id="DXBS01000043">
    <property type="protein sequence ID" value="HIZ24242.1"/>
    <property type="molecule type" value="Genomic_DNA"/>
</dbReference>
<comment type="caution">
    <text evidence="2">The sequence shown here is derived from an EMBL/GenBank/DDBJ whole genome shotgun (WGS) entry which is preliminary data.</text>
</comment>
<name>A0A9D2IVR0_9FIRM</name>
<feature type="transmembrane region" description="Helical" evidence="1">
    <location>
        <begin position="29"/>
        <end position="49"/>
    </location>
</feature>
<evidence type="ECO:0000313" key="2">
    <source>
        <dbReference type="EMBL" id="HIZ24242.1"/>
    </source>
</evidence>
<dbReference type="AlphaFoldDB" id="A0A9D2IVR0"/>
<evidence type="ECO:0000313" key="3">
    <source>
        <dbReference type="Proteomes" id="UP000824044"/>
    </source>
</evidence>
<keyword evidence="1" id="KW-1133">Transmembrane helix</keyword>
<proteinExistence type="predicted"/>
<keyword evidence="1" id="KW-0812">Transmembrane</keyword>
<protein>
    <submittedName>
        <fullName evidence="2">Uncharacterized protein</fullName>
    </submittedName>
</protein>
<reference evidence="2" key="2">
    <citation type="submission" date="2021-04" db="EMBL/GenBank/DDBJ databases">
        <authorList>
            <person name="Gilroy R."/>
        </authorList>
    </citation>
    <scope>NUCLEOTIDE SEQUENCE</scope>
    <source>
        <strain evidence="2">CHK33-5263</strain>
    </source>
</reference>
<keyword evidence="1" id="KW-0472">Membrane</keyword>
<dbReference type="Proteomes" id="UP000824044">
    <property type="component" value="Unassembled WGS sequence"/>
</dbReference>
<evidence type="ECO:0000256" key="1">
    <source>
        <dbReference type="SAM" id="Phobius"/>
    </source>
</evidence>
<gene>
    <name evidence="2" type="ORF">H9812_02045</name>
</gene>
<reference evidence="2" key="1">
    <citation type="journal article" date="2021" name="PeerJ">
        <title>Extensive microbial diversity within the chicken gut microbiome revealed by metagenomics and culture.</title>
        <authorList>
            <person name="Gilroy R."/>
            <person name="Ravi A."/>
            <person name="Getino M."/>
            <person name="Pursley I."/>
            <person name="Horton D.L."/>
            <person name="Alikhan N.F."/>
            <person name="Baker D."/>
            <person name="Gharbi K."/>
            <person name="Hall N."/>
            <person name="Watson M."/>
            <person name="Adriaenssens E.M."/>
            <person name="Foster-Nyarko E."/>
            <person name="Jarju S."/>
            <person name="Secka A."/>
            <person name="Antonio M."/>
            <person name="Oren A."/>
            <person name="Chaudhuri R.R."/>
            <person name="La Ragione R."/>
            <person name="Hildebrand F."/>
            <person name="Pallen M.J."/>
        </authorList>
    </citation>
    <scope>NUCLEOTIDE SEQUENCE</scope>
    <source>
        <strain evidence="2">CHK33-5263</strain>
    </source>
</reference>
<organism evidence="2 3">
    <name type="scientific">Candidatus Gallimonas intestinigallinarum</name>
    <dbReference type="NCBI Taxonomy" id="2838604"/>
    <lineage>
        <taxon>Bacteria</taxon>
        <taxon>Bacillati</taxon>
        <taxon>Bacillota</taxon>
        <taxon>Clostridia</taxon>
        <taxon>Candidatus Gallimonas</taxon>
    </lineage>
</organism>